<dbReference type="OrthoDB" id="2547978at2"/>
<sequence>MTDHQKNPKRTLDEAEASGHQLQSAEEVARTDKAWERLMMTLGEEQPSPAWAKLEQFDDESRMINQMEQGRESNREGNITMNNNEKLASVQNEGTANGLQQVAAAKPRKRRMSGRARGWVAGAAAALVVVTAVATPLGNKALAAILGQFRMEQVTEVRESDLQVLFNSVFTEGVSEEAVSRFGEFKIETGVSTSDKLDQKQAAKMAGFELLPESVTGPQKNFYGDGGRSLQLKLNVGEINKTMKQLGAKKLMPESVDGKNLTLKIEPSVWFNADANGMNLNITQQKAPSVEMDSSVGLEDAVDAVVNFPLLPGPLKDSLQNSMLLTNGQLPLPVPTNEDSKSERLQIGGTFVIVSERNYGDNDNYVKEATWVKNGVLTQVSLYVNAKEQPDLNKEQVANEFRSKLQELVGA</sequence>
<keyword evidence="4" id="KW-1185">Reference proteome</keyword>
<keyword evidence="2" id="KW-1133">Transmembrane helix</keyword>
<proteinExistence type="predicted"/>
<accession>A0A229NYU3</accession>
<dbReference type="Proteomes" id="UP000215145">
    <property type="component" value="Unassembled WGS sequence"/>
</dbReference>
<reference evidence="3 4" key="1">
    <citation type="submission" date="2017-07" db="EMBL/GenBank/DDBJ databases">
        <title>Paenibacillus herberti R33 genome sequencing and assembly.</title>
        <authorList>
            <person name="Su W."/>
        </authorList>
    </citation>
    <scope>NUCLEOTIDE SEQUENCE [LARGE SCALE GENOMIC DNA]</scope>
    <source>
        <strain evidence="3 4">R33</strain>
    </source>
</reference>
<dbReference type="RefSeq" id="WP_089525741.1">
    <property type="nucleotide sequence ID" value="NZ_NMUQ01000002.1"/>
</dbReference>
<evidence type="ECO:0008006" key="5">
    <source>
        <dbReference type="Google" id="ProtNLM"/>
    </source>
</evidence>
<evidence type="ECO:0000313" key="4">
    <source>
        <dbReference type="Proteomes" id="UP000215145"/>
    </source>
</evidence>
<keyword evidence="2" id="KW-0472">Membrane</keyword>
<dbReference type="EMBL" id="NMUQ01000002">
    <property type="protein sequence ID" value="OXM14924.1"/>
    <property type="molecule type" value="Genomic_DNA"/>
</dbReference>
<evidence type="ECO:0000256" key="2">
    <source>
        <dbReference type="SAM" id="Phobius"/>
    </source>
</evidence>
<dbReference type="AlphaFoldDB" id="A0A229NYU3"/>
<evidence type="ECO:0000313" key="3">
    <source>
        <dbReference type="EMBL" id="OXM14924.1"/>
    </source>
</evidence>
<protein>
    <recommendedName>
        <fullName evidence="5">DUF4367 domain-containing protein</fullName>
    </recommendedName>
</protein>
<comment type="caution">
    <text evidence="3">The sequence shown here is derived from an EMBL/GenBank/DDBJ whole genome shotgun (WGS) entry which is preliminary data.</text>
</comment>
<feature type="compositionally biased region" description="Basic and acidic residues" evidence="1">
    <location>
        <begin position="1"/>
        <end position="13"/>
    </location>
</feature>
<feature type="transmembrane region" description="Helical" evidence="2">
    <location>
        <begin position="118"/>
        <end position="138"/>
    </location>
</feature>
<keyword evidence="2" id="KW-0812">Transmembrane</keyword>
<evidence type="ECO:0000256" key="1">
    <source>
        <dbReference type="SAM" id="MobiDB-lite"/>
    </source>
</evidence>
<name>A0A229NYU3_9BACL</name>
<organism evidence="3 4">
    <name type="scientific">Paenibacillus herberti</name>
    <dbReference type="NCBI Taxonomy" id="1619309"/>
    <lineage>
        <taxon>Bacteria</taxon>
        <taxon>Bacillati</taxon>
        <taxon>Bacillota</taxon>
        <taxon>Bacilli</taxon>
        <taxon>Bacillales</taxon>
        <taxon>Paenibacillaceae</taxon>
        <taxon>Paenibacillus</taxon>
    </lineage>
</organism>
<feature type="region of interest" description="Disordered" evidence="1">
    <location>
        <begin position="1"/>
        <end position="30"/>
    </location>
</feature>
<gene>
    <name evidence="3" type="ORF">CGZ75_18870</name>
</gene>